<evidence type="ECO:0008006" key="3">
    <source>
        <dbReference type="Google" id="ProtNLM"/>
    </source>
</evidence>
<name>A0ABS3LGJ4_9ENTE</name>
<comment type="caution">
    <text evidence="1">The sequence shown here is derived from an EMBL/GenBank/DDBJ whole genome shotgun (WGS) entry which is preliminary data.</text>
</comment>
<gene>
    <name evidence="1" type="ORF">JZO70_21520</name>
</gene>
<protein>
    <recommendedName>
        <fullName evidence="3">Lipoprotein</fullName>
    </recommendedName>
</protein>
<organism evidence="1 2">
    <name type="scientific">Candidatus Enterococcus moelleringii</name>
    <dbReference type="NCBI Taxonomy" id="2815325"/>
    <lineage>
        <taxon>Bacteria</taxon>
        <taxon>Bacillati</taxon>
        <taxon>Bacillota</taxon>
        <taxon>Bacilli</taxon>
        <taxon>Lactobacillales</taxon>
        <taxon>Enterococcaceae</taxon>
        <taxon>Enterococcus</taxon>
    </lineage>
</organism>
<dbReference type="Proteomes" id="UP000664601">
    <property type="component" value="Unassembled WGS sequence"/>
</dbReference>
<dbReference type="EMBL" id="JAFREM010000042">
    <property type="protein sequence ID" value="MBO1308766.1"/>
    <property type="molecule type" value="Genomic_DNA"/>
</dbReference>
<reference evidence="1 2" key="1">
    <citation type="submission" date="2021-03" db="EMBL/GenBank/DDBJ databases">
        <title>Enterococcal diversity collection.</title>
        <authorList>
            <person name="Gilmore M.S."/>
            <person name="Schwartzman J."/>
            <person name="Van Tyne D."/>
            <person name="Martin M."/>
            <person name="Earl A.M."/>
            <person name="Manson A.L."/>
            <person name="Straub T."/>
            <person name="Salamzade R."/>
            <person name="Saavedra J."/>
            <person name="Lebreton F."/>
            <person name="Prichula J."/>
            <person name="Schaufler K."/>
            <person name="Gaca A."/>
            <person name="Sgardioli B."/>
            <person name="Wagenaar J."/>
            <person name="Strong T."/>
        </authorList>
    </citation>
    <scope>NUCLEOTIDE SEQUENCE [LARGE SCALE GENOMIC DNA]</scope>
    <source>
        <strain evidence="1 2">669A</strain>
    </source>
</reference>
<dbReference type="PROSITE" id="PS51257">
    <property type="entry name" value="PROKAR_LIPOPROTEIN"/>
    <property type="match status" value="1"/>
</dbReference>
<keyword evidence="2" id="KW-1185">Reference proteome</keyword>
<accession>A0ABS3LGJ4</accession>
<dbReference type="RefSeq" id="WP_207675756.1">
    <property type="nucleotide sequence ID" value="NZ_JAFREM010000042.1"/>
</dbReference>
<evidence type="ECO:0000313" key="1">
    <source>
        <dbReference type="EMBL" id="MBO1308766.1"/>
    </source>
</evidence>
<proteinExistence type="predicted"/>
<evidence type="ECO:0000313" key="2">
    <source>
        <dbReference type="Proteomes" id="UP000664601"/>
    </source>
</evidence>
<sequence length="132" mass="14538">MTKKVRVLIVLALTVLMLASCGKKKDLTASDFPLIDEGLSEEELVSQVGKPHEKVSDALNIMSIQADLLSGELSSGSSVMDYEKSWNAISGGDPEKCYIYHLADSDNQAMIAFILDKQVIMITRNPVIYEEE</sequence>